<protein>
    <submittedName>
        <fullName evidence="3">DUF1080 domain-containing protein</fullName>
    </submittedName>
</protein>
<dbReference type="Pfam" id="PF06439">
    <property type="entry name" value="3keto-disac_hyd"/>
    <property type="match status" value="1"/>
</dbReference>
<keyword evidence="1" id="KW-0732">Signal</keyword>
<organism evidence="3 4">
    <name type="scientific">Paludibaculum fermentans</name>
    <dbReference type="NCBI Taxonomy" id="1473598"/>
    <lineage>
        <taxon>Bacteria</taxon>
        <taxon>Pseudomonadati</taxon>
        <taxon>Acidobacteriota</taxon>
        <taxon>Terriglobia</taxon>
        <taxon>Bryobacterales</taxon>
        <taxon>Bryobacteraceae</taxon>
        <taxon>Paludibaculum</taxon>
    </lineage>
</organism>
<evidence type="ECO:0000313" key="3">
    <source>
        <dbReference type="EMBL" id="QOY91102.1"/>
    </source>
</evidence>
<dbReference type="KEGG" id="pfer:IRI77_14490"/>
<evidence type="ECO:0000259" key="2">
    <source>
        <dbReference type="Pfam" id="PF06439"/>
    </source>
</evidence>
<dbReference type="EMBL" id="CP063849">
    <property type="protein sequence ID" value="QOY91102.1"/>
    <property type="molecule type" value="Genomic_DNA"/>
</dbReference>
<keyword evidence="4" id="KW-1185">Reference proteome</keyword>
<dbReference type="Gene3D" id="2.60.120.560">
    <property type="entry name" value="Exo-inulinase, domain 1"/>
    <property type="match status" value="1"/>
</dbReference>
<feature type="signal peptide" evidence="1">
    <location>
        <begin position="1"/>
        <end position="21"/>
    </location>
</feature>
<reference evidence="3 4" key="1">
    <citation type="submission" date="2020-10" db="EMBL/GenBank/DDBJ databases">
        <title>Complete genome sequence of Paludibaculum fermentans P105T, a facultatively anaerobic acidobacterium capable of dissimilatory Fe(III) reduction.</title>
        <authorList>
            <person name="Dedysh S.N."/>
            <person name="Beletsky A.V."/>
            <person name="Kulichevskaya I.S."/>
            <person name="Mardanov A.V."/>
            <person name="Ravin N.V."/>
        </authorList>
    </citation>
    <scope>NUCLEOTIDE SEQUENCE [LARGE SCALE GENOMIC DNA]</scope>
    <source>
        <strain evidence="3 4">P105</strain>
    </source>
</reference>
<dbReference type="RefSeq" id="WP_194452757.1">
    <property type="nucleotide sequence ID" value="NZ_CP063849.1"/>
</dbReference>
<gene>
    <name evidence="3" type="ORF">IRI77_14490</name>
</gene>
<accession>A0A7S7SMC0</accession>
<dbReference type="GO" id="GO:0016787">
    <property type="term" value="F:hydrolase activity"/>
    <property type="evidence" value="ECO:0007669"/>
    <property type="project" value="InterPro"/>
</dbReference>
<dbReference type="InterPro" id="IPR010496">
    <property type="entry name" value="AL/BT2_dom"/>
</dbReference>
<name>A0A7S7SMC0_PALFE</name>
<evidence type="ECO:0000313" key="4">
    <source>
        <dbReference type="Proteomes" id="UP000593892"/>
    </source>
</evidence>
<feature type="chain" id="PRO_5032468935" evidence="1">
    <location>
        <begin position="22"/>
        <end position="254"/>
    </location>
</feature>
<proteinExistence type="predicted"/>
<sequence length="254" mass="28674">MFRRSLLLFAGVLVATLGLWAQDAPYLTQEGWKPLLNGTNLEGWHAMDPTKPHEWVAARGIRFDRMYSPKALSFVGSAGDRMVNGKNGRTQNFVTDQKFGDIELYIEWMIPKGANSGVYLHGLYEIQILDSFGSQDLTTGDCAAVYHRWINNRPVGGSAPKVNAMLAPGNWQRYHIWFRAPRFDASGKKTENARFLLVMFNGVEVQRDVEVPEGTRAHMEIPEAATNPLMLQGDHGPVAFRNIYWRPLGEIPER</sequence>
<evidence type="ECO:0000256" key="1">
    <source>
        <dbReference type="SAM" id="SignalP"/>
    </source>
</evidence>
<dbReference type="AlphaFoldDB" id="A0A7S7SMC0"/>
<dbReference type="Proteomes" id="UP000593892">
    <property type="component" value="Chromosome"/>
</dbReference>
<feature type="domain" description="3-keto-alpha-glucoside-1,2-lyase/3-keto-2-hydroxy-glucal hydratase" evidence="2">
    <location>
        <begin position="31"/>
        <end position="245"/>
    </location>
</feature>